<evidence type="ECO:0008006" key="3">
    <source>
        <dbReference type="Google" id="ProtNLM"/>
    </source>
</evidence>
<sequence>MSRSEFARLVNQQGARMGENTGCTSRVVATWEDGDVSCPRPVYRRILAALTGESLLALGFSSPRSPVRRTVFTSDQVDDQEEGVDRRSFVSGLAALGFCPERGTPRKIGSTEVRTVRQTVRKLKQLDERMGGDNLSVDARRALGALNRLINTARYAESTGRKLRSVYGDLAVLTGWLSYDAGRVEDAWAYYNQSLYQARMAEDPEVEVHAYAQMSMAAARNGMPRDAVDLARMGQRVSARHVPPRLMSLLTLREAWGWAMLGDSKECRSALARAYRSFDHGASDEDPPWIDFYSLAELDGLAATCHAELGETAVAQRLAERTLATMSHRYGRNRAWYTVVLAELHVQKGDVHDACEVARSALPLIADVSSARTTARLAAFRSSVAMHKDDVPVRDFLTESRPLVA</sequence>
<evidence type="ECO:0000313" key="1">
    <source>
        <dbReference type="EMBL" id="PSJ28877.1"/>
    </source>
</evidence>
<dbReference type="Gene3D" id="1.25.40.10">
    <property type="entry name" value="Tetratricopeptide repeat domain"/>
    <property type="match status" value="1"/>
</dbReference>
<evidence type="ECO:0000313" key="2">
    <source>
        <dbReference type="Proteomes" id="UP000242427"/>
    </source>
</evidence>
<protein>
    <recommendedName>
        <fullName evidence="3">Transcriptional regulator</fullName>
    </recommendedName>
</protein>
<name>A0A9X7JS54_9ACTN</name>
<dbReference type="SUPFAM" id="SSF48452">
    <property type="entry name" value="TPR-like"/>
    <property type="match status" value="1"/>
</dbReference>
<proteinExistence type="predicted"/>
<keyword evidence="2" id="KW-1185">Reference proteome</keyword>
<comment type="caution">
    <text evidence="1">The sequence shown here is derived from an EMBL/GenBank/DDBJ whole genome shotgun (WGS) entry which is preliminary data.</text>
</comment>
<dbReference type="InterPro" id="IPR011990">
    <property type="entry name" value="TPR-like_helical_dom_sf"/>
</dbReference>
<reference evidence="1 2" key="1">
    <citation type="submission" date="2018-03" db="EMBL/GenBank/DDBJ databases">
        <title>Chitinolytic properties of Streptosporangium nondiastaticum TBG75A20.</title>
        <authorList>
            <person name="Gayathri V."/>
            <person name="Shiburaj S."/>
        </authorList>
    </citation>
    <scope>NUCLEOTIDE SEQUENCE [LARGE SCALE GENOMIC DNA]</scope>
    <source>
        <strain evidence="1 2">TBG75A20</strain>
    </source>
</reference>
<accession>A0A9X7JS54</accession>
<gene>
    <name evidence="1" type="ORF">B7P34_09680</name>
</gene>
<organism evidence="1 2">
    <name type="scientific">Streptosporangium nondiastaticum</name>
    <dbReference type="NCBI Taxonomy" id="35764"/>
    <lineage>
        <taxon>Bacteria</taxon>
        <taxon>Bacillati</taxon>
        <taxon>Actinomycetota</taxon>
        <taxon>Actinomycetes</taxon>
        <taxon>Streptosporangiales</taxon>
        <taxon>Streptosporangiaceae</taxon>
        <taxon>Streptosporangium</taxon>
    </lineage>
</organism>
<dbReference type="EMBL" id="PXWG01000016">
    <property type="protein sequence ID" value="PSJ28877.1"/>
    <property type="molecule type" value="Genomic_DNA"/>
</dbReference>
<dbReference type="Proteomes" id="UP000242427">
    <property type="component" value="Unassembled WGS sequence"/>
</dbReference>
<dbReference type="AlphaFoldDB" id="A0A9X7JS54"/>